<gene>
    <name evidence="5" type="ORF">Bca52824_040083</name>
</gene>
<dbReference type="SUPFAM" id="SSF51197">
    <property type="entry name" value="Clavaminate synthase-like"/>
    <property type="match status" value="2"/>
</dbReference>
<dbReference type="InterPro" id="IPR044861">
    <property type="entry name" value="IPNS-like_FE2OG_OXY"/>
</dbReference>
<comment type="similarity">
    <text evidence="3">Belongs to the iron/ascorbate-dependent oxidoreductase family.</text>
</comment>
<organism evidence="5 6">
    <name type="scientific">Brassica carinata</name>
    <name type="common">Ethiopian mustard</name>
    <name type="synonym">Abyssinian cabbage</name>
    <dbReference type="NCBI Taxonomy" id="52824"/>
    <lineage>
        <taxon>Eukaryota</taxon>
        <taxon>Viridiplantae</taxon>
        <taxon>Streptophyta</taxon>
        <taxon>Embryophyta</taxon>
        <taxon>Tracheophyta</taxon>
        <taxon>Spermatophyta</taxon>
        <taxon>Magnoliopsida</taxon>
        <taxon>eudicotyledons</taxon>
        <taxon>Gunneridae</taxon>
        <taxon>Pentapetalae</taxon>
        <taxon>rosids</taxon>
        <taxon>malvids</taxon>
        <taxon>Brassicales</taxon>
        <taxon>Brassicaceae</taxon>
        <taxon>Brassiceae</taxon>
        <taxon>Brassica</taxon>
    </lineage>
</organism>
<evidence type="ECO:0000259" key="4">
    <source>
        <dbReference type="PROSITE" id="PS51471"/>
    </source>
</evidence>
<evidence type="ECO:0000256" key="1">
    <source>
        <dbReference type="ARBA" id="ARBA00022723"/>
    </source>
</evidence>
<protein>
    <recommendedName>
        <fullName evidence="4">Fe2OG dioxygenase domain-containing protein</fullName>
    </recommendedName>
</protein>
<evidence type="ECO:0000313" key="5">
    <source>
        <dbReference type="EMBL" id="KAG2293414.1"/>
    </source>
</evidence>
<dbReference type="InterPro" id="IPR050295">
    <property type="entry name" value="Plant_2OG-oxidoreductases"/>
</dbReference>
<dbReference type="GO" id="GO:0046872">
    <property type="term" value="F:metal ion binding"/>
    <property type="evidence" value="ECO:0007669"/>
    <property type="project" value="UniProtKB-KW"/>
</dbReference>
<dbReference type="GO" id="GO:0016491">
    <property type="term" value="F:oxidoreductase activity"/>
    <property type="evidence" value="ECO:0007669"/>
    <property type="project" value="UniProtKB-KW"/>
</dbReference>
<dbReference type="AlphaFoldDB" id="A0A8X7UWL1"/>
<dbReference type="InterPro" id="IPR027443">
    <property type="entry name" value="IPNS-like_sf"/>
</dbReference>
<dbReference type="Proteomes" id="UP000886595">
    <property type="component" value="Unassembled WGS sequence"/>
</dbReference>
<keyword evidence="3" id="KW-0560">Oxidoreductase</keyword>
<evidence type="ECO:0000256" key="2">
    <source>
        <dbReference type="ARBA" id="ARBA00023004"/>
    </source>
</evidence>
<comment type="caution">
    <text evidence="5">The sequence shown here is derived from an EMBL/GenBank/DDBJ whole genome shotgun (WGS) entry which is preliminary data.</text>
</comment>
<evidence type="ECO:0000313" key="6">
    <source>
        <dbReference type="Proteomes" id="UP000886595"/>
    </source>
</evidence>
<dbReference type="Pfam" id="PF03171">
    <property type="entry name" value="2OG-FeII_Oxy"/>
    <property type="match status" value="2"/>
</dbReference>
<keyword evidence="1 3" id="KW-0479">Metal-binding</keyword>
<dbReference type="EMBL" id="JAAMPC010000009">
    <property type="protein sequence ID" value="KAG2293414.1"/>
    <property type="molecule type" value="Genomic_DNA"/>
</dbReference>
<feature type="domain" description="Fe2OG dioxygenase" evidence="4">
    <location>
        <begin position="1"/>
        <end position="145"/>
    </location>
</feature>
<keyword evidence="2 3" id="KW-0408">Iron</keyword>
<sequence length="331" mass="38348">MKINYYPPCHDQDLVIGAPDHTDVNGITFLVANEALGLQAFKDNHWIDIKYTTSGIIVIVGDQFHVVNHGILPELIRRLKEVGTEFFELPETEKEAVAKPEDSMDVEGYRTKYQKDLEGRNAWVDHLFHRIWPPSRVSYRFWPKLPMDYREVNEDYAKHLKKLSEKIMEWLSEGLGLRREALIEGLGGETVEYLMKINYYPPCHDQDLVIGAPDHTDVNGITFLVANEALGLQAFKDNHWIDIKYTTSGIIVIVGDQFHRISNGKYMSAKHRATMDKEKTRISWPIFVESSLDHEFAPLRELITGEDNAPKFKPYVYKDFKFRKLKKLPLD</sequence>
<keyword evidence="6" id="KW-1185">Reference proteome</keyword>
<feature type="domain" description="Fe2OG dioxygenase" evidence="4">
    <location>
        <begin position="190"/>
        <end position="290"/>
    </location>
</feature>
<dbReference type="OrthoDB" id="288590at2759"/>
<evidence type="ECO:0000256" key="3">
    <source>
        <dbReference type="RuleBase" id="RU003682"/>
    </source>
</evidence>
<dbReference type="PROSITE" id="PS51471">
    <property type="entry name" value="FE2OG_OXY"/>
    <property type="match status" value="2"/>
</dbReference>
<dbReference type="Gene3D" id="2.60.120.330">
    <property type="entry name" value="B-lactam Antibiotic, Isopenicillin N Synthase, Chain"/>
    <property type="match status" value="2"/>
</dbReference>
<dbReference type="InterPro" id="IPR005123">
    <property type="entry name" value="Oxoglu/Fe-dep_dioxygenase_dom"/>
</dbReference>
<accession>A0A8X7UWL1</accession>
<reference evidence="5 6" key="1">
    <citation type="submission" date="2020-02" db="EMBL/GenBank/DDBJ databases">
        <authorList>
            <person name="Ma Q."/>
            <person name="Huang Y."/>
            <person name="Song X."/>
            <person name="Pei D."/>
        </authorList>
    </citation>
    <scope>NUCLEOTIDE SEQUENCE [LARGE SCALE GENOMIC DNA]</scope>
    <source>
        <strain evidence="5">Sxm20200214</strain>
        <tissue evidence="5">Leaf</tissue>
    </source>
</reference>
<name>A0A8X7UWL1_BRACI</name>
<proteinExistence type="inferred from homology"/>
<dbReference type="PANTHER" id="PTHR47991">
    <property type="entry name" value="OXOGLUTARATE/IRON-DEPENDENT DIOXYGENASE"/>
    <property type="match status" value="1"/>
</dbReference>